<dbReference type="InterPro" id="IPR021109">
    <property type="entry name" value="Peptidase_aspartic_dom_sf"/>
</dbReference>
<feature type="region of interest" description="Disordered" evidence="1">
    <location>
        <begin position="58"/>
        <end position="91"/>
    </location>
</feature>
<dbReference type="PANTHER" id="PTHR15503">
    <property type="entry name" value="LDOC1 RELATED"/>
    <property type="match status" value="1"/>
</dbReference>
<keyword evidence="3" id="KW-1185">Reference proteome</keyword>
<organism evidence="2 3">
    <name type="scientific">Gossypium australe</name>
    <dbReference type="NCBI Taxonomy" id="47621"/>
    <lineage>
        <taxon>Eukaryota</taxon>
        <taxon>Viridiplantae</taxon>
        <taxon>Streptophyta</taxon>
        <taxon>Embryophyta</taxon>
        <taxon>Tracheophyta</taxon>
        <taxon>Spermatophyta</taxon>
        <taxon>Magnoliopsida</taxon>
        <taxon>eudicotyledons</taxon>
        <taxon>Gunneridae</taxon>
        <taxon>Pentapetalae</taxon>
        <taxon>rosids</taxon>
        <taxon>malvids</taxon>
        <taxon>Malvales</taxon>
        <taxon>Malvaceae</taxon>
        <taxon>Malvoideae</taxon>
        <taxon>Gossypium</taxon>
    </lineage>
</organism>
<proteinExistence type="predicted"/>
<dbReference type="SUPFAM" id="SSF50630">
    <property type="entry name" value="Acid proteases"/>
    <property type="match status" value="1"/>
</dbReference>
<reference evidence="3" key="1">
    <citation type="journal article" date="2019" name="Plant Biotechnol. J.">
        <title>Genome sequencing of the Australian wild diploid species Gossypium australe highlights disease resistance and delayed gland morphogenesis.</title>
        <authorList>
            <person name="Cai Y."/>
            <person name="Cai X."/>
            <person name="Wang Q."/>
            <person name="Wang P."/>
            <person name="Zhang Y."/>
            <person name="Cai C."/>
            <person name="Xu Y."/>
            <person name="Wang K."/>
            <person name="Zhou Z."/>
            <person name="Wang C."/>
            <person name="Geng S."/>
            <person name="Li B."/>
            <person name="Dong Q."/>
            <person name="Hou Y."/>
            <person name="Wang H."/>
            <person name="Ai P."/>
            <person name="Liu Z."/>
            <person name="Yi F."/>
            <person name="Sun M."/>
            <person name="An G."/>
            <person name="Cheng J."/>
            <person name="Zhang Y."/>
            <person name="Shi Q."/>
            <person name="Xie Y."/>
            <person name="Shi X."/>
            <person name="Chang Y."/>
            <person name="Huang F."/>
            <person name="Chen Y."/>
            <person name="Hong S."/>
            <person name="Mi L."/>
            <person name="Sun Q."/>
            <person name="Zhang L."/>
            <person name="Zhou B."/>
            <person name="Peng R."/>
            <person name="Zhang X."/>
            <person name="Liu F."/>
        </authorList>
    </citation>
    <scope>NUCLEOTIDE SEQUENCE [LARGE SCALE GENOMIC DNA]</scope>
    <source>
        <strain evidence="3">cv. PA1801</strain>
    </source>
</reference>
<dbReference type="OrthoDB" id="5597136at2759"/>
<name>A0A5B6WGV2_9ROSI</name>
<gene>
    <name evidence="2" type="ORF">EPI10_021514</name>
</gene>
<dbReference type="Proteomes" id="UP000325315">
    <property type="component" value="Unassembled WGS sequence"/>
</dbReference>
<evidence type="ECO:0000313" key="3">
    <source>
        <dbReference type="Proteomes" id="UP000325315"/>
    </source>
</evidence>
<dbReference type="InterPro" id="IPR032567">
    <property type="entry name" value="RTL1-rel"/>
</dbReference>
<evidence type="ECO:0000256" key="1">
    <source>
        <dbReference type="SAM" id="MobiDB-lite"/>
    </source>
</evidence>
<comment type="caution">
    <text evidence="2">The sequence shown here is derived from an EMBL/GenBank/DDBJ whole genome shotgun (WGS) entry which is preliminary data.</text>
</comment>
<dbReference type="CDD" id="cd00303">
    <property type="entry name" value="retropepsin_like"/>
    <property type="match status" value="1"/>
</dbReference>
<feature type="compositionally biased region" description="Basic and acidic residues" evidence="1">
    <location>
        <begin position="133"/>
        <end position="145"/>
    </location>
</feature>
<accession>A0A5B6WGV2</accession>
<dbReference type="PANTHER" id="PTHR15503:SF45">
    <property type="entry name" value="RNA-DIRECTED DNA POLYMERASE HOMOLOG"/>
    <property type="match status" value="1"/>
</dbReference>
<dbReference type="Pfam" id="PF08284">
    <property type="entry name" value="RVP_2"/>
    <property type="match status" value="1"/>
</dbReference>
<dbReference type="AlphaFoldDB" id="A0A5B6WGV2"/>
<feature type="compositionally biased region" description="Basic and acidic residues" evidence="1">
    <location>
        <begin position="75"/>
        <end position="84"/>
    </location>
</feature>
<sequence>MCKRFEDELNEDIRLLVGVLELNEFVVLFDLACKAEELSKEKRKAEFEARDARKSQWSKRSRDLYARSSASAEYPNRDHGKQYPDSKAQTTSVAIVGNAKTGRPECHHCGKGMPSLWQTTPRNPGNGANNKSVPRDPTVRSDGRAPARTYAIRARKEASSPDVIIGTFSLYDTHVVALIDPESTHSYICMKLVSSMNMPVESTEFVIKVSNPLGKYVLVDKVCKNCPLMIRGHYFLANLMLLPFDEFDIILGMDWLTMHDVIVNCGRKIIKLKCESGDILRIGSDESNNLLVVISSMTAWKYIRKGCEAYLAFMLNTKGSELKNESVPVVCEYLDVFPEELTGLPPIREVEFGIDLIPVPHLFRLLRIGWLRQN</sequence>
<evidence type="ECO:0000313" key="2">
    <source>
        <dbReference type="EMBL" id="KAA3481121.1"/>
    </source>
</evidence>
<dbReference type="Gene3D" id="2.40.70.10">
    <property type="entry name" value="Acid Proteases"/>
    <property type="match status" value="1"/>
</dbReference>
<protein>
    <submittedName>
        <fullName evidence="2">Zf-CCHC domain-containing protein/RVP_2 domain-containing protein</fullName>
    </submittedName>
</protein>
<dbReference type="EMBL" id="SMMG02000003">
    <property type="protein sequence ID" value="KAA3481121.1"/>
    <property type="molecule type" value="Genomic_DNA"/>
</dbReference>
<feature type="region of interest" description="Disordered" evidence="1">
    <location>
        <begin position="109"/>
        <end position="145"/>
    </location>
</feature>
<feature type="compositionally biased region" description="Polar residues" evidence="1">
    <location>
        <begin position="116"/>
        <end position="132"/>
    </location>
</feature>